<dbReference type="EMBL" id="CVRI01000042">
    <property type="protein sequence ID" value="CRK95689.1"/>
    <property type="molecule type" value="Genomic_DNA"/>
</dbReference>
<proteinExistence type="predicted"/>
<evidence type="ECO:0000313" key="2">
    <source>
        <dbReference type="Proteomes" id="UP000183832"/>
    </source>
</evidence>
<dbReference type="STRING" id="568069.A0A1J1IB72"/>
<organism evidence="1 2">
    <name type="scientific">Clunio marinus</name>
    <dbReference type="NCBI Taxonomy" id="568069"/>
    <lineage>
        <taxon>Eukaryota</taxon>
        <taxon>Metazoa</taxon>
        <taxon>Ecdysozoa</taxon>
        <taxon>Arthropoda</taxon>
        <taxon>Hexapoda</taxon>
        <taxon>Insecta</taxon>
        <taxon>Pterygota</taxon>
        <taxon>Neoptera</taxon>
        <taxon>Endopterygota</taxon>
        <taxon>Diptera</taxon>
        <taxon>Nematocera</taxon>
        <taxon>Chironomoidea</taxon>
        <taxon>Chironomidae</taxon>
        <taxon>Clunio</taxon>
    </lineage>
</organism>
<protein>
    <submittedName>
        <fullName evidence="1">CLUMA_CG009147, isoform A</fullName>
    </submittedName>
</protein>
<gene>
    <name evidence="1" type="ORF">CLUMA_CG009147</name>
</gene>
<evidence type="ECO:0000313" key="1">
    <source>
        <dbReference type="EMBL" id="CRK95689.1"/>
    </source>
</evidence>
<name>A0A1J1IB72_9DIPT</name>
<dbReference type="OrthoDB" id="7791153at2759"/>
<accession>A0A1J1IB72</accession>
<dbReference type="Proteomes" id="UP000183832">
    <property type="component" value="Unassembled WGS sequence"/>
</dbReference>
<sequence length="437" mass="51113">MEKLRNKHLKKLENLIIRCSSRTSENHDWVCNLTNVDIPNKVKTFMSYGPKFAIPPEKSDIHWPKIISEVESITNAIEEDDIRDELRMDAVNILKNYKTAPNSKDDYLVTHLKQTFKETRYFMKDNKDDIMLMNADKGGKTVVVSKEEYLTQMNKLLEDKSTYKKVNYDPTKRVQRKSNSLLKGLRTDGCIDKRERRNLSRYNSVAPKLYGLPKIHKLSTTDNSNRELANNYPSGVRNKLFAQQQQLVQNTQINVQPKPTHIYRSFTNIPVVTAKLQKIIRTKFPSLNIKIVPRNIKTSKTFFTNPKDKICPEQESHIIYAINCSCEKLYIGLTTQYKHTRKAQHENEHNQVITMKNNNLRNSQAWRETANSCTALVKHVMENDHQFDFNQMETLDRGRRWNELKMLEMVHIKKNEDKSINLKSDVANLHSIYNTLI</sequence>
<keyword evidence="2" id="KW-1185">Reference proteome</keyword>
<dbReference type="AlphaFoldDB" id="A0A1J1IB72"/>
<reference evidence="1 2" key="1">
    <citation type="submission" date="2015-04" db="EMBL/GenBank/DDBJ databases">
        <authorList>
            <person name="Syromyatnikov M.Y."/>
            <person name="Popov V.N."/>
        </authorList>
    </citation>
    <scope>NUCLEOTIDE SEQUENCE [LARGE SCALE GENOMIC DNA]</scope>
</reference>